<gene>
    <name evidence="2" type="ORF">HYC85_005164</name>
</gene>
<keyword evidence="3" id="KW-1185">Reference proteome</keyword>
<reference evidence="2 3" key="2">
    <citation type="submission" date="2020-07" db="EMBL/GenBank/DDBJ databases">
        <title>Genome assembly of wild tea tree DASZ reveals pedigree and selection history of tea varieties.</title>
        <authorList>
            <person name="Zhang W."/>
        </authorList>
    </citation>
    <scope>NUCLEOTIDE SEQUENCE [LARGE SCALE GENOMIC DNA]</scope>
    <source>
        <strain evidence="3">cv. G240</strain>
        <tissue evidence="2">Leaf</tissue>
    </source>
</reference>
<feature type="coiled-coil region" evidence="1">
    <location>
        <begin position="124"/>
        <end position="151"/>
    </location>
</feature>
<protein>
    <submittedName>
        <fullName evidence="2">Uncharacterized protein</fullName>
    </submittedName>
</protein>
<proteinExistence type="predicted"/>
<keyword evidence="1" id="KW-0175">Coiled coil</keyword>
<evidence type="ECO:0000256" key="1">
    <source>
        <dbReference type="SAM" id="Coils"/>
    </source>
</evidence>
<evidence type="ECO:0000313" key="3">
    <source>
        <dbReference type="Proteomes" id="UP000593564"/>
    </source>
</evidence>
<evidence type="ECO:0000313" key="2">
    <source>
        <dbReference type="EMBL" id="KAF5957939.1"/>
    </source>
</evidence>
<dbReference type="EMBL" id="JACBKZ010000002">
    <property type="protein sequence ID" value="KAF5957939.1"/>
    <property type="molecule type" value="Genomic_DNA"/>
</dbReference>
<organism evidence="2 3">
    <name type="scientific">Camellia sinensis</name>
    <name type="common">Tea plant</name>
    <name type="synonym">Thea sinensis</name>
    <dbReference type="NCBI Taxonomy" id="4442"/>
    <lineage>
        <taxon>Eukaryota</taxon>
        <taxon>Viridiplantae</taxon>
        <taxon>Streptophyta</taxon>
        <taxon>Embryophyta</taxon>
        <taxon>Tracheophyta</taxon>
        <taxon>Spermatophyta</taxon>
        <taxon>Magnoliopsida</taxon>
        <taxon>eudicotyledons</taxon>
        <taxon>Gunneridae</taxon>
        <taxon>Pentapetalae</taxon>
        <taxon>asterids</taxon>
        <taxon>Ericales</taxon>
        <taxon>Theaceae</taxon>
        <taxon>Camellia</taxon>
    </lineage>
</organism>
<name>A0A7J7HZ47_CAMSI</name>
<dbReference type="AlphaFoldDB" id="A0A7J7HZ47"/>
<reference evidence="3" key="1">
    <citation type="journal article" date="2020" name="Nat. Commun.">
        <title>Genome assembly of wild tea tree DASZ reveals pedigree and selection history of tea varieties.</title>
        <authorList>
            <person name="Zhang W."/>
            <person name="Zhang Y."/>
            <person name="Qiu H."/>
            <person name="Guo Y."/>
            <person name="Wan H."/>
            <person name="Zhang X."/>
            <person name="Scossa F."/>
            <person name="Alseekh S."/>
            <person name="Zhang Q."/>
            <person name="Wang P."/>
            <person name="Xu L."/>
            <person name="Schmidt M.H."/>
            <person name="Jia X."/>
            <person name="Li D."/>
            <person name="Zhu A."/>
            <person name="Guo F."/>
            <person name="Chen W."/>
            <person name="Ni D."/>
            <person name="Usadel B."/>
            <person name="Fernie A.R."/>
            <person name="Wen W."/>
        </authorList>
    </citation>
    <scope>NUCLEOTIDE SEQUENCE [LARGE SCALE GENOMIC DNA]</scope>
    <source>
        <strain evidence="3">cv. G240</strain>
    </source>
</reference>
<comment type="caution">
    <text evidence="2">The sequence shown here is derived from an EMBL/GenBank/DDBJ whole genome shotgun (WGS) entry which is preliminary data.</text>
</comment>
<dbReference type="InterPro" id="IPR008949">
    <property type="entry name" value="Isoprenoid_synthase_dom_sf"/>
</dbReference>
<dbReference type="Proteomes" id="UP000593564">
    <property type="component" value="Unassembled WGS sequence"/>
</dbReference>
<accession>A0A7J7HZ47</accession>
<dbReference type="PANTHER" id="PTHR31480">
    <property type="entry name" value="BIFUNCTIONAL LYCOPENE CYCLASE/PHYTOENE SYNTHASE"/>
    <property type="match status" value="1"/>
</dbReference>
<dbReference type="SUPFAM" id="SSF48576">
    <property type="entry name" value="Terpenoid synthases"/>
    <property type="match status" value="1"/>
</dbReference>
<sequence>MVLVHGVWCRRTDKVVDGPNASHITPTGLDRWESRLEDLFRGCPFDMLDAALSDTVAKFPVDIQGLYPVYYLQISEPLQASITGAPLEDARYLTHRYDRLCQEVETQAVEVIKRQSKCKDPSTSAEISIKLQNVERKLNELRSALMALGRVAITAMLSVEDQQQRITFQKLLTMVFSEAKENFKFLWSASESPAEGG</sequence>
<dbReference type="Gene3D" id="1.10.600.10">
    <property type="entry name" value="Farnesyl Diphosphate Synthase"/>
    <property type="match status" value="1"/>
</dbReference>